<feature type="transmembrane region" description="Helical" evidence="2">
    <location>
        <begin position="90"/>
        <end position="110"/>
    </location>
</feature>
<keyword evidence="2" id="KW-0812">Transmembrane</keyword>
<feature type="region of interest" description="Disordered" evidence="1">
    <location>
        <begin position="128"/>
        <end position="159"/>
    </location>
</feature>
<sequence>MDLQSILENCVLKTNNIFLTPKITSSVTVTSTAVKPATVNITTHLESLDTTPVIQVDDVLKAIDHPLPSVNQESDLHPKIWRKVHGHTTALGTLTSVLCVIAAMFIYYLYKMLKTRIQTSSMHNITSGNMSPVSSAEGHRPMEPDCTLSQRESAVQPLR</sequence>
<protein>
    <submittedName>
        <fullName evidence="3">Uncharacterized protein</fullName>
    </submittedName>
</protein>
<dbReference type="AlphaFoldDB" id="A0AAW1U808"/>
<evidence type="ECO:0000256" key="1">
    <source>
        <dbReference type="SAM" id="MobiDB-lite"/>
    </source>
</evidence>
<proteinExistence type="predicted"/>
<comment type="caution">
    <text evidence="3">The sequence shown here is derived from an EMBL/GenBank/DDBJ whole genome shotgun (WGS) entry which is preliminary data.</text>
</comment>
<evidence type="ECO:0000256" key="2">
    <source>
        <dbReference type="SAM" id="Phobius"/>
    </source>
</evidence>
<name>A0AAW1U808_9CUCU</name>
<gene>
    <name evidence="3" type="ORF">WA026_007823</name>
</gene>
<accession>A0AAW1U808</accession>
<dbReference type="Proteomes" id="UP001431783">
    <property type="component" value="Unassembled WGS sequence"/>
</dbReference>
<dbReference type="EMBL" id="JARQZJ010000033">
    <property type="protein sequence ID" value="KAK9875429.1"/>
    <property type="molecule type" value="Genomic_DNA"/>
</dbReference>
<keyword evidence="2" id="KW-0472">Membrane</keyword>
<keyword evidence="4" id="KW-1185">Reference proteome</keyword>
<keyword evidence="2" id="KW-1133">Transmembrane helix</keyword>
<reference evidence="3 4" key="1">
    <citation type="submission" date="2023-03" db="EMBL/GenBank/DDBJ databases">
        <title>Genome insight into feeding habits of ladybird beetles.</title>
        <authorList>
            <person name="Li H.-S."/>
            <person name="Huang Y.-H."/>
            <person name="Pang H."/>
        </authorList>
    </citation>
    <scope>NUCLEOTIDE SEQUENCE [LARGE SCALE GENOMIC DNA]</scope>
    <source>
        <strain evidence="3">SYSU_2023b</strain>
        <tissue evidence="3">Whole body</tissue>
    </source>
</reference>
<evidence type="ECO:0000313" key="4">
    <source>
        <dbReference type="Proteomes" id="UP001431783"/>
    </source>
</evidence>
<organism evidence="3 4">
    <name type="scientific">Henosepilachna vigintioctopunctata</name>
    <dbReference type="NCBI Taxonomy" id="420089"/>
    <lineage>
        <taxon>Eukaryota</taxon>
        <taxon>Metazoa</taxon>
        <taxon>Ecdysozoa</taxon>
        <taxon>Arthropoda</taxon>
        <taxon>Hexapoda</taxon>
        <taxon>Insecta</taxon>
        <taxon>Pterygota</taxon>
        <taxon>Neoptera</taxon>
        <taxon>Endopterygota</taxon>
        <taxon>Coleoptera</taxon>
        <taxon>Polyphaga</taxon>
        <taxon>Cucujiformia</taxon>
        <taxon>Coccinelloidea</taxon>
        <taxon>Coccinellidae</taxon>
        <taxon>Epilachninae</taxon>
        <taxon>Epilachnini</taxon>
        <taxon>Henosepilachna</taxon>
    </lineage>
</organism>
<evidence type="ECO:0000313" key="3">
    <source>
        <dbReference type="EMBL" id="KAK9875429.1"/>
    </source>
</evidence>